<reference evidence="12" key="1">
    <citation type="submission" date="2019-08" db="EMBL/GenBank/DDBJ databases">
        <title>Reference gene set and small RNA set construction with multiple tissues from Davidia involucrata Baill.</title>
        <authorList>
            <person name="Yang H."/>
            <person name="Zhou C."/>
            <person name="Li G."/>
            <person name="Wang J."/>
            <person name="Gao P."/>
            <person name="Wang M."/>
            <person name="Wang R."/>
            <person name="Zhao Y."/>
        </authorList>
    </citation>
    <scope>NUCLEOTIDE SEQUENCE</scope>
    <source>
        <tissue evidence="12">Mixed with DoveR01_LX</tissue>
    </source>
</reference>
<dbReference type="InterPro" id="IPR029064">
    <property type="entry name" value="Ribosomal_eL30-like_sf"/>
</dbReference>
<dbReference type="GO" id="GO:0016435">
    <property type="term" value="F:rRNA (guanine) methyltransferase activity"/>
    <property type="evidence" value="ECO:0007669"/>
    <property type="project" value="TreeGrafter"/>
</dbReference>
<evidence type="ECO:0000256" key="9">
    <source>
        <dbReference type="ARBA" id="ARBA00034881"/>
    </source>
</evidence>
<feature type="compositionally biased region" description="Acidic residues" evidence="10">
    <location>
        <begin position="205"/>
        <end position="214"/>
    </location>
</feature>
<proteinExistence type="inferred from homology"/>
<dbReference type="EMBL" id="GHES01042917">
    <property type="protein sequence ID" value="MPA73476.1"/>
    <property type="molecule type" value="Transcribed_RNA"/>
</dbReference>
<dbReference type="Pfam" id="PF00588">
    <property type="entry name" value="SpoU_methylase"/>
    <property type="match status" value="1"/>
</dbReference>
<evidence type="ECO:0000256" key="4">
    <source>
        <dbReference type="ARBA" id="ARBA00022603"/>
    </source>
</evidence>
<feature type="compositionally biased region" description="Polar residues" evidence="10">
    <location>
        <begin position="160"/>
        <end position="172"/>
    </location>
</feature>
<dbReference type="AlphaFoldDB" id="A0A5B7BZP6"/>
<gene>
    <name evidence="12" type="ORF">Din_042917</name>
</gene>
<keyword evidence="4" id="KW-0489">Methyltransferase</keyword>
<keyword evidence="6" id="KW-0949">S-adenosyl-L-methionine</keyword>
<dbReference type="SUPFAM" id="SSF75217">
    <property type="entry name" value="alpha/beta knot"/>
    <property type="match status" value="1"/>
</dbReference>
<protein>
    <recommendedName>
        <fullName evidence="9">rRNA methyltransferase 1, mitochondrial</fullName>
    </recommendedName>
</protein>
<dbReference type="Gene3D" id="3.40.1280.10">
    <property type="match status" value="1"/>
</dbReference>
<feature type="compositionally biased region" description="Polar residues" evidence="10">
    <location>
        <begin position="181"/>
        <end position="190"/>
    </location>
</feature>
<feature type="region of interest" description="Disordered" evidence="10">
    <location>
        <begin position="149"/>
        <end position="214"/>
    </location>
</feature>
<feature type="domain" description="RNA 2-O ribose methyltransferase substrate binding" evidence="11">
    <location>
        <begin position="274"/>
        <end position="360"/>
    </location>
</feature>
<dbReference type="InterPro" id="IPR047261">
    <property type="entry name" value="MRM1_MeTrfase_dom"/>
</dbReference>
<keyword evidence="7" id="KW-0809">Transit peptide</keyword>
<dbReference type="CDD" id="cd18105">
    <property type="entry name" value="SpoU-like_MRM1"/>
    <property type="match status" value="1"/>
</dbReference>
<dbReference type="GO" id="GO:0009507">
    <property type="term" value="C:chloroplast"/>
    <property type="evidence" value="ECO:0007669"/>
    <property type="project" value="TreeGrafter"/>
</dbReference>
<dbReference type="InterPro" id="IPR029028">
    <property type="entry name" value="Alpha/beta_knot_MTases"/>
</dbReference>
<evidence type="ECO:0000256" key="5">
    <source>
        <dbReference type="ARBA" id="ARBA00022679"/>
    </source>
</evidence>
<dbReference type="Pfam" id="PF08032">
    <property type="entry name" value="SpoU_sub_bind"/>
    <property type="match status" value="1"/>
</dbReference>
<dbReference type="InterPro" id="IPR047182">
    <property type="entry name" value="MRM1"/>
</dbReference>
<comment type="subcellular location">
    <subcellularLocation>
        <location evidence="1">Mitochondrion</location>
    </subcellularLocation>
</comment>
<evidence type="ECO:0000256" key="6">
    <source>
        <dbReference type="ARBA" id="ARBA00022691"/>
    </source>
</evidence>
<evidence type="ECO:0000256" key="2">
    <source>
        <dbReference type="ARBA" id="ARBA00007228"/>
    </source>
</evidence>
<organism evidence="12">
    <name type="scientific">Davidia involucrata</name>
    <name type="common">Dove tree</name>
    <dbReference type="NCBI Taxonomy" id="16924"/>
    <lineage>
        <taxon>Eukaryota</taxon>
        <taxon>Viridiplantae</taxon>
        <taxon>Streptophyta</taxon>
        <taxon>Embryophyta</taxon>
        <taxon>Tracheophyta</taxon>
        <taxon>Spermatophyta</taxon>
        <taxon>Magnoliopsida</taxon>
        <taxon>eudicotyledons</taxon>
        <taxon>Gunneridae</taxon>
        <taxon>Pentapetalae</taxon>
        <taxon>asterids</taxon>
        <taxon>Cornales</taxon>
        <taxon>Nyssaceae</taxon>
        <taxon>Davidia</taxon>
    </lineage>
</organism>
<dbReference type="SUPFAM" id="SSF55315">
    <property type="entry name" value="L30e-like"/>
    <property type="match status" value="1"/>
</dbReference>
<evidence type="ECO:0000259" key="11">
    <source>
        <dbReference type="SMART" id="SM00967"/>
    </source>
</evidence>
<name>A0A5B7BZP6_DAVIN</name>
<evidence type="ECO:0000256" key="8">
    <source>
        <dbReference type="ARBA" id="ARBA00023128"/>
    </source>
</evidence>
<comment type="similarity">
    <text evidence="2">Belongs to the class IV-like SAM-binding methyltransferase superfamily. RNA methyltransferase TrmH family.</text>
</comment>
<dbReference type="FunFam" id="3.40.1280.10:FF:000032">
    <property type="entry name" value="rRNA methyltransferase 1, mitochondrial"/>
    <property type="match status" value="1"/>
</dbReference>
<evidence type="ECO:0000313" key="12">
    <source>
        <dbReference type="EMBL" id="MPA73476.1"/>
    </source>
</evidence>
<dbReference type="Gene3D" id="3.30.1330.30">
    <property type="match status" value="1"/>
</dbReference>
<evidence type="ECO:0000256" key="10">
    <source>
        <dbReference type="SAM" id="MobiDB-lite"/>
    </source>
</evidence>
<dbReference type="InterPro" id="IPR013123">
    <property type="entry name" value="SpoU_subst-bd"/>
</dbReference>
<dbReference type="SMART" id="SM00967">
    <property type="entry name" value="SpoU_sub_bind"/>
    <property type="match status" value="1"/>
</dbReference>
<dbReference type="InterPro" id="IPR001537">
    <property type="entry name" value="SpoU_MeTrfase"/>
</dbReference>
<dbReference type="PANTHER" id="PTHR46103:SF1">
    <property type="entry name" value="RRNA METHYLTRANSFERASE 1, MITOCHONDRIAL"/>
    <property type="match status" value="1"/>
</dbReference>
<evidence type="ECO:0000256" key="3">
    <source>
        <dbReference type="ARBA" id="ARBA00022552"/>
    </source>
</evidence>
<keyword evidence="3" id="KW-0698">rRNA processing</keyword>
<feature type="compositionally biased region" description="Basic and acidic residues" evidence="10">
    <location>
        <begin position="194"/>
        <end position="204"/>
    </location>
</feature>
<keyword evidence="5" id="KW-0808">Transferase</keyword>
<dbReference type="GO" id="GO:0003723">
    <property type="term" value="F:RNA binding"/>
    <property type="evidence" value="ECO:0007669"/>
    <property type="project" value="InterPro"/>
</dbReference>
<dbReference type="GO" id="GO:0005739">
    <property type="term" value="C:mitochondrion"/>
    <property type="evidence" value="ECO:0007669"/>
    <property type="project" value="UniProtKB-SubCell"/>
</dbReference>
<evidence type="ECO:0000256" key="7">
    <source>
        <dbReference type="ARBA" id="ARBA00022946"/>
    </source>
</evidence>
<dbReference type="PANTHER" id="PTHR46103">
    <property type="entry name" value="RRNA METHYLTRANSFERASE 1, MITOCHONDRIAL"/>
    <property type="match status" value="1"/>
</dbReference>
<dbReference type="InterPro" id="IPR029026">
    <property type="entry name" value="tRNA_m1G_MTases_N"/>
</dbReference>
<sequence length="569" mass="62811">MLTMYCSVSKNQTFSLAFRVSSQPPGYFKPFHISKLQSLPVGSHPKLLRKPHTMNLRSFSHGICHKTHENFYLGRPINLSIDYHHATLERFGNVGKPRNFSSGFRLKNALQNYPLLRARSFSSSRSLKVVEGTSSVVKAGKTLPWLASNKAKQAKRSEKVTTTNASRSSWEQSAEKFLKGGTSSVGNQGSRIMENPRNDYTDKDESLEEEEEGEVDVVADPRWDKIKYRFNRIVDVKPRSDRPEFRKWNKQENWGRKTWKEATESTVPKMVGEGIYGVGPVLAALSAGRRELYVLYVQEGLDLSGNNRKKKDKKGFERVLRIAEKIGLSKKELSKHDLNMVVDNRPHQGLVLDASPLDMVGIKELDPVLVEGEKGPLWVALDEVTDPQNLGAIIRSAYFFGASGVVLCAKNSAPLSGVVSKSSAGALELMELRSCKNMMQFLVSSAENGWRVVGGSVSSRAVPLNEIEPGVPTVLVLGSEGTGLRPLVERSCTQLIRIPGNIPVGVSAGFKDVETAEMDRGCSGEEFQSFLAVESLNVSVAAGVLLHHLIGSNYDNNGHLGDRQTDVLE</sequence>
<evidence type="ECO:0000256" key="1">
    <source>
        <dbReference type="ARBA" id="ARBA00004173"/>
    </source>
</evidence>
<accession>A0A5B7BZP6</accession>
<keyword evidence="8" id="KW-0496">Mitochondrion</keyword>